<feature type="transmembrane region" description="Helical" evidence="9">
    <location>
        <begin position="411"/>
        <end position="428"/>
    </location>
</feature>
<dbReference type="EMBL" id="CAACVS010000284">
    <property type="protein sequence ID" value="VEU40486.1"/>
    <property type="molecule type" value="Genomic_DNA"/>
</dbReference>
<dbReference type="GO" id="GO:0015293">
    <property type="term" value="F:symporter activity"/>
    <property type="evidence" value="ECO:0007669"/>
    <property type="project" value="UniProtKB-KW"/>
</dbReference>
<keyword evidence="5" id="KW-0769">Symport</keyword>
<dbReference type="InterPro" id="IPR011701">
    <property type="entry name" value="MFS"/>
</dbReference>
<feature type="domain" description="Major facilitator superfamily (MFS) profile" evidence="10">
    <location>
        <begin position="48"/>
        <end position="459"/>
    </location>
</feature>
<keyword evidence="2" id="KW-0813">Transport</keyword>
<dbReference type="Pfam" id="PF07690">
    <property type="entry name" value="MFS_1"/>
    <property type="match status" value="1"/>
</dbReference>
<evidence type="ECO:0000256" key="9">
    <source>
        <dbReference type="SAM" id="Phobius"/>
    </source>
</evidence>
<evidence type="ECO:0000256" key="3">
    <source>
        <dbReference type="ARBA" id="ARBA00022475"/>
    </source>
</evidence>
<keyword evidence="7 9" id="KW-0472">Membrane</keyword>
<dbReference type="InterPro" id="IPR036259">
    <property type="entry name" value="MFS_trans_sf"/>
</dbReference>
<dbReference type="PANTHER" id="PTHR43528">
    <property type="entry name" value="ALPHA-KETOGLUTARATE PERMEASE"/>
    <property type="match status" value="1"/>
</dbReference>
<feature type="transmembrane region" description="Helical" evidence="9">
    <location>
        <begin position="222"/>
        <end position="241"/>
    </location>
</feature>
<dbReference type="InterPro" id="IPR051084">
    <property type="entry name" value="H+-coupled_symporters"/>
</dbReference>
<organism evidence="11 12">
    <name type="scientific">Pseudo-nitzschia multistriata</name>
    <dbReference type="NCBI Taxonomy" id="183589"/>
    <lineage>
        <taxon>Eukaryota</taxon>
        <taxon>Sar</taxon>
        <taxon>Stramenopiles</taxon>
        <taxon>Ochrophyta</taxon>
        <taxon>Bacillariophyta</taxon>
        <taxon>Bacillariophyceae</taxon>
        <taxon>Bacillariophycidae</taxon>
        <taxon>Bacillariales</taxon>
        <taxon>Bacillariaceae</taxon>
        <taxon>Pseudo-nitzschia</taxon>
    </lineage>
</organism>
<dbReference type="Gene3D" id="1.20.1250.20">
    <property type="entry name" value="MFS general substrate transporter like domains"/>
    <property type="match status" value="1"/>
</dbReference>
<evidence type="ECO:0000313" key="11">
    <source>
        <dbReference type="EMBL" id="VEU40486.1"/>
    </source>
</evidence>
<feature type="transmembrane region" description="Helical" evidence="9">
    <location>
        <begin position="434"/>
        <end position="451"/>
    </location>
</feature>
<keyword evidence="3" id="KW-1003">Cell membrane</keyword>
<dbReference type="SUPFAM" id="SSF103473">
    <property type="entry name" value="MFS general substrate transporter"/>
    <property type="match status" value="1"/>
</dbReference>
<protein>
    <recommendedName>
        <fullName evidence="10">Major facilitator superfamily (MFS) profile domain-containing protein</fullName>
    </recommendedName>
</protein>
<feature type="transmembrane region" description="Helical" evidence="9">
    <location>
        <begin position="63"/>
        <end position="81"/>
    </location>
</feature>
<feature type="transmembrane region" description="Helical" evidence="9">
    <location>
        <begin position="309"/>
        <end position="328"/>
    </location>
</feature>
<keyword evidence="6 9" id="KW-1133">Transmembrane helix</keyword>
<feature type="transmembrane region" description="Helical" evidence="9">
    <location>
        <begin position="340"/>
        <end position="359"/>
    </location>
</feature>
<comment type="subcellular location">
    <subcellularLocation>
        <location evidence="1">Cell membrane</location>
        <topology evidence="1">Multi-pass membrane protein</topology>
    </subcellularLocation>
</comment>
<sequence length="486" mass="51251">MTTTLSEDATAGTSGGIGPGETDVDGAGPSSPTSLSMEPTPTGDSLFNTIAGVMGNVLEWYDFALFGFFSDVIAEIFFPPAEEGSYANLIDSFVIFGSAFLMRPIGGLLIGYVGDKHGRKEALTKSLFLMAIPTTLMGCLPTYQQVGPASTVLLSLCRLVQGVSVGGQLPASLVYTVEKRPRSQWGYYGSLPMMAANIGTLLGNLCGALMRALLTEEQLMAWGWRLPFLSGILIAFVACYLRKYGGEVATPGDKPRHHNPIKVALLPENRLALLSTAVVPMLWAAGFYVSFVWMSIYMEDLMEPPVPEAFWVNSLGLLLGMTWVLPVAGSISDRVGRIPIMTASGLLLAALGPVCLILISKGNPFVAVASQLVLGTLLSFFGGPLCAWLVESFSPEVRMTSASIGYDVSHAIAGGFSPAIATALYTSYGTAATGLVYVIFGLLSVAGLYFPKCCGRADKESDTGGTPGGAGEVEMPTPAEGENKIV</sequence>
<dbReference type="Pfam" id="PF00083">
    <property type="entry name" value="Sugar_tr"/>
    <property type="match status" value="1"/>
</dbReference>
<gene>
    <name evidence="11" type="ORF">PSNMU_V1.4_AUG-EV-PASAV3_0073740</name>
</gene>
<evidence type="ECO:0000313" key="12">
    <source>
        <dbReference type="Proteomes" id="UP000291116"/>
    </source>
</evidence>
<evidence type="ECO:0000259" key="10">
    <source>
        <dbReference type="PROSITE" id="PS50850"/>
    </source>
</evidence>
<dbReference type="PROSITE" id="PS50850">
    <property type="entry name" value="MFS"/>
    <property type="match status" value="1"/>
</dbReference>
<accession>A0A448ZER0</accession>
<keyword evidence="12" id="KW-1185">Reference proteome</keyword>
<dbReference type="InterPro" id="IPR020846">
    <property type="entry name" value="MFS_dom"/>
</dbReference>
<evidence type="ECO:0000256" key="4">
    <source>
        <dbReference type="ARBA" id="ARBA00022692"/>
    </source>
</evidence>
<keyword evidence="4 9" id="KW-0812">Transmembrane</keyword>
<dbReference type="OrthoDB" id="5296287at2759"/>
<evidence type="ECO:0000256" key="6">
    <source>
        <dbReference type="ARBA" id="ARBA00022989"/>
    </source>
</evidence>
<evidence type="ECO:0000256" key="7">
    <source>
        <dbReference type="ARBA" id="ARBA00023136"/>
    </source>
</evidence>
<evidence type="ECO:0000256" key="5">
    <source>
        <dbReference type="ARBA" id="ARBA00022847"/>
    </source>
</evidence>
<dbReference type="InterPro" id="IPR005828">
    <property type="entry name" value="MFS_sugar_transport-like"/>
</dbReference>
<evidence type="ECO:0000256" key="1">
    <source>
        <dbReference type="ARBA" id="ARBA00004651"/>
    </source>
</evidence>
<proteinExistence type="predicted"/>
<dbReference type="GO" id="GO:0005886">
    <property type="term" value="C:plasma membrane"/>
    <property type="evidence" value="ECO:0007669"/>
    <property type="project" value="UniProtKB-SubCell"/>
</dbReference>
<dbReference type="AlphaFoldDB" id="A0A448ZER0"/>
<feature type="transmembrane region" description="Helical" evidence="9">
    <location>
        <begin position="365"/>
        <end position="390"/>
    </location>
</feature>
<feature type="region of interest" description="Disordered" evidence="8">
    <location>
        <begin position="461"/>
        <end position="486"/>
    </location>
</feature>
<dbReference type="Proteomes" id="UP000291116">
    <property type="component" value="Unassembled WGS sequence"/>
</dbReference>
<feature type="region of interest" description="Disordered" evidence="8">
    <location>
        <begin position="1"/>
        <end position="39"/>
    </location>
</feature>
<evidence type="ECO:0000256" key="8">
    <source>
        <dbReference type="SAM" id="MobiDB-lite"/>
    </source>
</evidence>
<feature type="transmembrane region" description="Helical" evidence="9">
    <location>
        <begin position="93"/>
        <end position="114"/>
    </location>
</feature>
<feature type="transmembrane region" description="Helical" evidence="9">
    <location>
        <begin position="271"/>
        <end position="297"/>
    </location>
</feature>
<reference evidence="11 12" key="1">
    <citation type="submission" date="2019-01" db="EMBL/GenBank/DDBJ databases">
        <authorList>
            <person name="Ferrante I. M."/>
        </authorList>
    </citation>
    <scope>NUCLEOTIDE SEQUENCE [LARGE SCALE GENOMIC DNA]</scope>
    <source>
        <strain evidence="11 12">B856</strain>
    </source>
</reference>
<evidence type="ECO:0000256" key="2">
    <source>
        <dbReference type="ARBA" id="ARBA00022448"/>
    </source>
</evidence>
<feature type="transmembrane region" description="Helical" evidence="9">
    <location>
        <begin position="187"/>
        <end position="210"/>
    </location>
</feature>
<dbReference type="PANTHER" id="PTHR43528:SF1">
    <property type="entry name" value="ALPHA-KETOGLUTARATE PERMEASE"/>
    <property type="match status" value="1"/>
</dbReference>
<name>A0A448ZER0_9STRA</name>
<feature type="compositionally biased region" description="Polar residues" evidence="8">
    <location>
        <begin position="30"/>
        <end position="39"/>
    </location>
</feature>